<protein>
    <recommendedName>
        <fullName evidence="1">NIF system FeS cluster assembly NifU N-terminal domain-containing protein</fullName>
    </recommendedName>
</protein>
<dbReference type="GO" id="GO:0016226">
    <property type="term" value="P:iron-sulfur cluster assembly"/>
    <property type="evidence" value="ECO:0007669"/>
    <property type="project" value="InterPro"/>
</dbReference>
<dbReference type="AlphaFoldDB" id="A0A0D2JMP6"/>
<dbReference type="CDD" id="cd06664">
    <property type="entry name" value="IscU_like"/>
    <property type="match status" value="1"/>
</dbReference>
<dbReference type="Pfam" id="PF01592">
    <property type="entry name" value="NifU_N"/>
    <property type="match status" value="1"/>
</dbReference>
<dbReference type="GO" id="GO:0051536">
    <property type="term" value="F:iron-sulfur cluster binding"/>
    <property type="evidence" value="ECO:0007669"/>
    <property type="project" value="InterPro"/>
</dbReference>
<accession>A0A0D2JMP6</accession>
<dbReference type="eggNOG" id="COG0822">
    <property type="taxonomic scope" value="Bacteria"/>
</dbReference>
<gene>
    <name evidence="2" type="ORF">J120_01450</name>
</gene>
<organism evidence="2 3">
    <name type="scientific">candidate division TM6 bacterium JCVI TM6SC1</name>
    <dbReference type="NCBI Taxonomy" id="1306947"/>
    <lineage>
        <taxon>Bacteria</taxon>
        <taxon>Candidatus Babelota</taxon>
        <taxon>Vermiphilus</taxon>
    </lineage>
</organism>
<feature type="domain" description="NIF system FeS cluster assembly NifU N-terminal" evidence="1">
    <location>
        <begin position="6"/>
        <end position="124"/>
    </location>
</feature>
<dbReference type="PANTHER" id="PTHR10093">
    <property type="entry name" value="IRON-SULFUR CLUSTER ASSEMBLY ENZYME NIFU HOMOLOG"/>
    <property type="match status" value="1"/>
</dbReference>
<dbReference type="Proteomes" id="UP000032214">
    <property type="component" value="Unassembled WGS sequence"/>
</dbReference>
<evidence type="ECO:0000313" key="2">
    <source>
        <dbReference type="EMBL" id="KIX85603.1"/>
    </source>
</evidence>
<sequence>MTMNIYQAIILDHYKYPRNKGLLSDPDVSYTLHNSSCGDSVTVTAHVKGTVVTAIMAQAQGCVLSQASASILTERAVNNTIDTILEFTLTDLYPDGSVQLGPVRARCALLTLSALQHALIEYKKGQ</sequence>
<name>A0A0D2JMP6_9BACT</name>
<keyword evidence="3" id="KW-1185">Reference proteome</keyword>
<dbReference type="GO" id="GO:0005506">
    <property type="term" value="F:iron ion binding"/>
    <property type="evidence" value="ECO:0007669"/>
    <property type="project" value="InterPro"/>
</dbReference>
<evidence type="ECO:0000313" key="3">
    <source>
        <dbReference type="Proteomes" id="UP000032214"/>
    </source>
</evidence>
<dbReference type="Gene3D" id="3.90.1010.10">
    <property type="match status" value="1"/>
</dbReference>
<dbReference type="InterPro" id="IPR002871">
    <property type="entry name" value="NIF_FeS_clus_asmbl_NifU_N"/>
</dbReference>
<comment type="caution">
    <text evidence="2">The sequence shown here is derived from an EMBL/GenBank/DDBJ whole genome shotgun (WGS) entry which is preliminary data.</text>
</comment>
<reference evidence="2 3" key="1">
    <citation type="journal article" date="2013" name="Proc. Natl. Acad. Sci. U.S.A.">
        <title>Candidate phylum TM6 genome recovered from a hospital sink biofilm provides genomic insights into this uncultivated phylum.</title>
        <authorList>
            <person name="McLean J.S."/>
            <person name="Lombardo M.J."/>
            <person name="Badger J.H."/>
            <person name="Edlund A."/>
            <person name="Novotny M."/>
            <person name="Yee-Greenbaum J."/>
            <person name="Vyahhi N."/>
            <person name="Hall A.P."/>
            <person name="Yang Y."/>
            <person name="Dupont C.L."/>
            <person name="Ziegler M.G."/>
            <person name="Chitsaz H."/>
            <person name="Allen A.E."/>
            <person name="Yooseph S."/>
            <person name="Tesler G."/>
            <person name="Pevzner P.A."/>
            <person name="Friedman R.M."/>
            <person name="Nealson K.H."/>
            <person name="Venter J.C."/>
            <person name="Lasken R.S."/>
        </authorList>
    </citation>
    <scope>NUCLEOTIDE SEQUENCE [LARGE SCALE GENOMIC DNA]</scope>
    <source>
        <strain evidence="2 3">TM6SC1</strain>
    </source>
</reference>
<evidence type="ECO:0000259" key="1">
    <source>
        <dbReference type="Pfam" id="PF01592"/>
    </source>
</evidence>
<proteinExistence type="predicted"/>
<dbReference type="SUPFAM" id="SSF82649">
    <property type="entry name" value="SufE/NifU"/>
    <property type="match status" value="1"/>
</dbReference>
<dbReference type="EMBL" id="ARQD01000001">
    <property type="protein sequence ID" value="KIX85603.1"/>
    <property type="molecule type" value="Genomic_DNA"/>
</dbReference>
<dbReference type="STRING" id="1306947.J120_01450"/>